<protein>
    <submittedName>
        <fullName evidence="2">Uncharacterized protein</fullName>
    </submittedName>
</protein>
<dbReference type="AlphaFoldDB" id="A0A7T4TWY5"/>
<sequence>MDLAQVLLFVPDVGLLLVVFADLCGVLALLRVGITVRAPRAVPGSAAGHYT</sequence>
<dbReference type="RefSeq" id="WP_198502068.1">
    <property type="nucleotide sequence ID" value="NZ_CP065959.1"/>
</dbReference>
<keyword evidence="1" id="KW-0812">Transmembrane</keyword>
<keyword evidence="1" id="KW-0472">Membrane</keyword>
<reference evidence="2 3" key="1">
    <citation type="submission" date="2020-12" db="EMBL/GenBank/DDBJ databases">
        <title>Identification and biosynthesis of polyene macrolides produced by Streptomyces alfalfae Men-myco-93-63.</title>
        <authorList>
            <person name="Liu D."/>
            <person name="Li Y."/>
            <person name="Liu L."/>
            <person name="Han X."/>
            <person name="Shen F."/>
        </authorList>
    </citation>
    <scope>NUCLEOTIDE SEQUENCE [LARGE SCALE GENOMIC DNA]</scope>
    <source>
        <strain evidence="2 3">Men-myco-93-63</strain>
    </source>
</reference>
<gene>
    <name evidence="2" type="ORF">I8755_06670</name>
</gene>
<name>A0A7T4TWY5_9ACTN</name>
<accession>A0A7T4TWY5</accession>
<keyword evidence="1" id="KW-1133">Transmembrane helix</keyword>
<feature type="transmembrane region" description="Helical" evidence="1">
    <location>
        <begin position="6"/>
        <end position="30"/>
    </location>
</feature>
<evidence type="ECO:0000313" key="2">
    <source>
        <dbReference type="EMBL" id="QQC88128.1"/>
    </source>
</evidence>
<dbReference type="Proteomes" id="UP000596130">
    <property type="component" value="Chromosome"/>
</dbReference>
<evidence type="ECO:0000313" key="3">
    <source>
        <dbReference type="Proteomes" id="UP000596130"/>
    </source>
</evidence>
<proteinExistence type="predicted"/>
<dbReference type="EMBL" id="CP065959">
    <property type="protein sequence ID" value="QQC88128.1"/>
    <property type="molecule type" value="Genomic_DNA"/>
</dbReference>
<evidence type="ECO:0000256" key="1">
    <source>
        <dbReference type="SAM" id="Phobius"/>
    </source>
</evidence>
<organism evidence="2 3">
    <name type="scientific">Streptomyces alfalfae</name>
    <dbReference type="NCBI Taxonomy" id="1642299"/>
    <lineage>
        <taxon>Bacteria</taxon>
        <taxon>Bacillati</taxon>
        <taxon>Actinomycetota</taxon>
        <taxon>Actinomycetes</taxon>
        <taxon>Kitasatosporales</taxon>
        <taxon>Streptomycetaceae</taxon>
        <taxon>Streptomyces</taxon>
    </lineage>
</organism>